<evidence type="ECO:0000256" key="3">
    <source>
        <dbReference type="ARBA" id="ARBA00022692"/>
    </source>
</evidence>
<sequence length="143" mass="15723">ESSTAQNWEALNTNPDDKNRFYINVCHEVLQRGGAMGCEEDAAICAVDSDKKKNLGKFLSPPKLVGDHIVLEYTEGSECGEKKRIQTNVTLICSPGNLESPPILKHSDDCLYEFEWNTAAACVLSKTEGDNCRVSDSHAGKFI</sequence>
<keyword evidence="4" id="KW-0732">Signal</keyword>
<evidence type="ECO:0000256" key="6">
    <source>
        <dbReference type="ARBA" id="ARBA00023136"/>
    </source>
</evidence>
<evidence type="ECO:0000256" key="2">
    <source>
        <dbReference type="ARBA" id="ARBA00022448"/>
    </source>
</evidence>
<keyword evidence="10" id="KW-1185">Reference proteome</keyword>
<dbReference type="InterPro" id="IPR009011">
    <property type="entry name" value="Man6P_isomerase_rcpt-bd_dom_sf"/>
</dbReference>
<evidence type="ECO:0000256" key="1">
    <source>
        <dbReference type="ARBA" id="ARBA00004308"/>
    </source>
</evidence>
<accession>A0ABN9BC47</accession>
<keyword evidence="2" id="KW-0813">Transport</keyword>
<comment type="subcellular location">
    <subcellularLocation>
        <location evidence="1">Endomembrane system</location>
    </subcellularLocation>
</comment>
<keyword evidence="3" id="KW-0812">Transmembrane</keyword>
<evidence type="ECO:0000256" key="7">
    <source>
        <dbReference type="ARBA" id="ARBA00023157"/>
    </source>
</evidence>
<evidence type="ECO:0000256" key="5">
    <source>
        <dbReference type="ARBA" id="ARBA00022989"/>
    </source>
</evidence>
<keyword evidence="7" id="KW-1015">Disulfide bond</keyword>
<name>A0ABN9BC47_9NEOB</name>
<dbReference type="EMBL" id="CATNWA010003338">
    <property type="protein sequence ID" value="CAI9545139.1"/>
    <property type="molecule type" value="Genomic_DNA"/>
</dbReference>
<feature type="non-terminal residue" evidence="9">
    <location>
        <position position="1"/>
    </location>
</feature>
<dbReference type="InterPro" id="IPR000479">
    <property type="entry name" value="CIMR_rpt"/>
</dbReference>
<dbReference type="Pfam" id="PF00878">
    <property type="entry name" value="CIMR"/>
    <property type="match status" value="2"/>
</dbReference>
<comment type="caution">
    <text evidence="9">The sequence shown here is derived from an EMBL/GenBank/DDBJ whole genome shotgun (WGS) entry which is preliminary data.</text>
</comment>
<dbReference type="SUPFAM" id="SSF50911">
    <property type="entry name" value="Mannose 6-phosphate receptor domain"/>
    <property type="match status" value="1"/>
</dbReference>
<protein>
    <recommendedName>
        <fullName evidence="8">MRH domain-containing protein</fullName>
    </recommendedName>
</protein>
<proteinExistence type="predicted"/>
<keyword evidence="6" id="KW-0472">Membrane</keyword>
<feature type="non-terminal residue" evidence="9">
    <location>
        <position position="143"/>
    </location>
</feature>
<evidence type="ECO:0000256" key="4">
    <source>
        <dbReference type="ARBA" id="ARBA00022729"/>
    </source>
</evidence>
<evidence type="ECO:0000259" key="8">
    <source>
        <dbReference type="PROSITE" id="PS51914"/>
    </source>
</evidence>
<keyword evidence="5" id="KW-1133">Transmembrane helix</keyword>
<feature type="domain" description="MRH" evidence="8">
    <location>
        <begin position="1"/>
        <end position="124"/>
    </location>
</feature>
<evidence type="ECO:0000313" key="10">
    <source>
        <dbReference type="Proteomes" id="UP001162483"/>
    </source>
</evidence>
<dbReference type="Gene3D" id="2.70.130.10">
    <property type="entry name" value="Mannose-6-phosphate receptor binding domain"/>
    <property type="match status" value="1"/>
</dbReference>
<reference evidence="9" key="1">
    <citation type="submission" date="2023-05" db="EMBL/GenBank/DDBJ databases">
        <authorList>
            <person name="Stuckert A."/>
        </authorList>
    </citation>
    <scope>NUCLEOTIDE SEQUENCE</scope>
</reference>
<dbReference type="PANTHER" id="PTHR15071:SF17">
    <property type="entry name" value="CATION-INDEPENDENT MANNOSE-6-PHOSPHATE RECEPTOR"/>
    <property type="match status" value="1"/>
</dbReference>
<organism evidence="9 10">
    <name type="scientific">Staurois parvus</name>
    <dbReference type="NCBI Taxonomy" id="386267"/>
    <lineage>
        <taxon>Eukaryota</taxon>
        <taxon>Metazoa</taxon>
        <taxon>Chordata</taxon>
        <taxon>Craniata</taxon>
        <taxon>Vertebrata</taxon>
        <taxon>Euteleostomi</taxon>
        <taxon>Amphibia</taxon>
        <taxon>Batrachia</taxon>
        <taxon>Anura</taxon>
        <taxon>Neobatrachia</taxon>
        <taxon>Ranoidea</taxon>
        <taxon>Ranidae</taxon>
        <taxon>Staurois</taxon>
    </lineage>
</organism>
<gene>
    <name evidence="9" type="ORF">SPARVUS_LOCUS2604227</name>
</gene>
<dbReference type="InterPro" id="IPR044865">
    <property type="entry name" value="MRH_dom"/>
</dbReference>
<evidence type="ECO:0000313" key="9">
    <source>
        <dbReference type="EMBL" id="CAI9545139.1"/>
    </source>
</evidence>
<dbReference type="PROSITE" id="PS51914">
    <property type="entry name" value="MRH"/>
    <property type="match status" value="1"/>
</dbReference>
<dbReference type="Proteomes" id="UP001162483">
    <property type="component" value="Unassembled WGS sequence"/>
</dbReference>
<dbReference type="PANTHER" id="PTHR15071">
    <property type="entry name" value="MANNOSE-6-PHOSPHATE RECEPTOR FAMILY MEMBER"/>
    <property type="match status" value="1"/>
</dbReference>